<dbReference type="PANTHER" id="PTHR24223:SF356">
    <property type="entry name" value="ATP-BINDING CASSETTE TRANSPORTER ABC4"/>
    <property type="match status" value="1"/>
</dbReference>
<dbReference type="CDD" id="cd18596">
    <property type="entry name" value="ABC_6TM_VMR1_D1_like"/>
    <property type="match status" value="1"/>
</dbReference>
<evidence type="ECO:0000256" key="3">
    <source>
        <dbReference type="ARBA" id="ARBA00022692"/>
    </source>
</evidence>
<feature type="transmembrane region" description="Helical" evidence="10">
    <location>
        <begin position="62"/>
        <end position="80"/>
    </location>
</feature>
<feature type="transmembrane region" description="Helical" evidence="10">
    <location>
        <begin position="191"/>
        <end position="211"/>
    </location>
</feature>
<keyword evidence="4" id="KW-0677">Repeat</keyword>
<dbReference type="InterPro" id="IPR036640">
    <property type="entry name" value="ABC1_TM_sf"/>
</dbReference>
<feature type="transmembrane region" description="Helical" evidence="10">
    <location>
        <begin position="125"/>
        <end position="141"/>
    </location>
</feature>
<evidence type="ECO:0000259" key="11">
    <source>
        <dbReference type="PROSITE" id="PS50893"/>
    </source>
</evidence>
<dbReference type="InterPro" id="IPR050173">
    <property type="entry name" value="ABC_transporter_C-like"/>
</dbReference>
<feature type="domain" description="ABC transporter" evidence="11">
    <location>
        <begin position="1249"/>
        <end position="1505"/>
    </location>
</feature>
<keyword evidence="7 10" id="KW-1133">Transmembrane helix</keyword>
<feature type="transmembrane region" description="Helical" evidence="10">
    <location>
        <begin position="340"/>
        <end position="362"/>
    </location>
</feature>
<dbReference type="GO" id="GO:0140359">
    <property type="term" value="F:ABC-type transporter activity"/>
    <property type="evidence" value="ECO:0007669"/>
    <property type="project" value="InterPro"/>
</dbReference>
<dbReference type="GO" id="GO:0005524">
    <property type="term" value="F:ATP binding"/>
    <property type="evidence" value="ECO:0007669"/>
    <property type="project" value="UniProtKB-KW"/>
</dbReference>
<dbReference type="SUPFAM" id="SSF52540">
    <property type="entry name" value="P-loop containing nucleoside triphosphate hydrolases"/>
    <property type="match status" value="2"/>
</dbReference>
<dbReference type="Gene3D" id="1.20.1560.10">
    <property type="entry name" value="ABC transporter type 1, transmembrane domain"/>
    <property type="match status" value="2"/>
</dbReference>
<name>A0A2N6NUM5_BEABA</name>
<feature type="region of interest" description="Disordered" evidence="9">
    <location>
        <begin position="392"/>
        <end position="414"/>
    </location>
</feature>
<evidence type="ECO:0000256" key="2">
    <source>
        <dbReference type="ARBA" id="ARBA00022448"/>
    </source>
</evidence>
<dbReference type="PANTHER" id="PTHR24223">
    <property type="entry name" value="ATP-BINDING CASSETTE SUB-FAMILY C"/>
    <property type="match status" value="1"/>
</dbReference>
<dbReference type="FunFam" id="1.20.1560.10:FF:000013">
    <property type="entry name" value="ABC transporter C family member 2"/>
    <property type="match status" value="1"/>
</dbReference>
<feature type="domain" description="ABC transmembrane type-1" evidence="12">
    <location>
        <begin position="302"/>
        <end position="604"/>
    </location>
</feature>
<dbReference type="OMA" id="AITYWLS"/>
<feature type="transmembrane region" description="Helical" evidence="10">
    <location>
        <begin position="153"/>
        <end position="171"/>
    </location>
</feature>
<feature type="transmembrane region" description="Helical" evidence="10">
    <location>
        <begin position="437"/>
        <end position="455"/>
    </location>
</feature>
<keyword evidence="6 13" id="KW-0067">ATP-binding</keyword>
<dbReference type="Pfam" id="PF00664">
    <property type="entry name" value="ABC_membrane"/>
    <property type="match status" value="2"/>
</dbReference>
<feature type="domain" description="ABC transporter" evidence="11">
    <location>
        <begin position="630"/>
        <end position="853"/>
    </location>
</feature>
<proteinExistence type="predicted"/>
<evidence type="ECO:0000313" key="13">
    <source>
        <dbReference type="EMBL" id="PMB70975.1"/>
    </source>
</evidence>
<gene>
    <name evidence="13" type="primary">abc4_1</name>
    <name evidence="13" type="ORF">BM221_003438</name>
</gene>
<dbReference type="CDD" id="cd03244">
    <property type="entry name" value="ABCC_MRP_domain2"/>
    <property type="match status" value="1"/>
</dbReference>
<dbReference type="PROSITE" id="PS00211">
    <property type="entry name" value="ABC_TRANSPORTER_1"/>
    <property type="match status" value="2"/>
</dbReference>
<protein>
    <submittedName>
        <fullName evidence="13">ATP-binding cassette transporter abc4</fullName>
    </submittedName>
</protein>
<dbReference type="FunFam" id="3.40.50.300:FF:000838">
    <property type="entry name" value="ABC multidrug transporter (Eurofung)"/>
    <property type="match status" value="1"/>
</dbReference>
<dbReference type="CDD" id="cd18604">
    <property type="entry name" value="ABC_6TM_VMR1_D2_like"/>
    <property type="match status" value="1"/>
</dbReference>
<dbReference type="SMART" id="SM00382">
    <property type="entry name" value="AAA"/>
    <property type="match status" value="2"/>
</dbReference>
<evidence type="ECO:0000313" key="14">
    <source>
        <dbReference type="Proteomes" id="UP000235728"/>
    </source>
</evidence>
<dbReference type="PROSITE" id="PS50893">
    <property type="entry name" value="ABC_TRANSPORTER_2"/>
    <property type="match status" value="2"/>
</dbReference>
<comment type="caution">
    <text evidence="13">The sequence shown here is derived from an EMBL/GenBank/DDBJ whole genome shotgun (WGS) entry which is preliminary data.</text>
</comment>
<feature type="transmembrane region" description="Helical" evidence="10">
    <location>
        <begin position="301"/>
        <end position="320"/>
    </location>
</feature>
<feature type="domain" description="ABC transmembrane type-1" evidence="12">
    <location>
        <begin position="924"/>
        <end position="1200"/>
    </location>
</feature>
<dbReference type="SUPFAM" id="SSF90123">
    <property type="entry name" value="ABC transporter transmembrane region"/>
    <property type="match status" value="2"/>
</dbReference>
<dbReference type="InterPro" id="IPR027417">
    <property type="entry name" value="P-loop_NTPase"/>
</dbReference>
<feature type="transmembrane region" description="Helical" evidence="10">
    <location>
        <begin position="552"/>
        <end position="568"/>
    </location>
</feature>
<evidence type="ECO:0000256" key="10">
    <source>
        <dbReference type="SAM" id="Phobius"/>
    </source>
</evidence>
<dbReference type="EMBL" id="MRVG01000003">
    <property type="protein sequence ID" value="PMB70975.1"/>
    <property type="molecule type" value="Genomic_DNA"/>
</dbReference>
<keyword evidence="5" id="KW-0547">Nucleotide-binding</keyword>
<accession>A0A2N6NUM5</accession>
<dbReference type="InterPro" id="IPR017871">
    <property type="entry name" value="ABC_transporter-like_CS"/>
</dbReference>
<evidence type="ECO:0000256" key="8">
    <source>
        <dbReference type="ARBA" id="ARBA00023136"/>
    </source>
</evidence>
<evidence type="ECO:0000256" key="4">
    <source>
        <dbReference type="ARBA" id="ARBA00022737"/>
    </source>
</evidence>
<keyword evidence="3 10" id="KW-0812">Transmembrane</keyword>
<dbReference type="CDD" id="cd03250">
    <property type="entry name" value="ABCC_MRP_domain1"/>
    <property type="match status" value="1"/>
</dbReference>
<dbReference type="GO" id="GO:0016887">
    <property type="term" value="F:ATP hydrolysis activity"/>
    <property type="evidence" value="ECO:0007669"/>
    <property type="project" value="InterPro"/>
</dbReference>
<comment type="subcellular location">
    <subcellularLocation>
        <location evidence="1">Membrane</location>
        <topology evidence="1">Multi-pass membrane protein</topology>
    </subcellularLocation>
</comment>
<feature type="compositionally biased region" description="Basic and acidic residues" evidence="9">
    <location>
        <begin position="399"/>
        <end position="408"/>
    </location>
</feature>
<sequence>MDVVMEPLGTLQLSTFSPFSPFSPIVLRPHPHALPSDIETYPSRPLLQWIKQVCDYARSGRLQAATLLLSLLILALTIILRRHQRPVTSKNPASAIKWPYEIASQLCRASALAFLIRAYVDNHHHLPIATLTAYVFGLGLIRLSCTLQWRRRILYHVNLVLLATLALLAVSEYLPCAQLRYDCSSDHGVRGALVSLVAAVIVAAATPTEWLPPQLPYSIPDYDPNKEPAPEETVSWFNYFCSYEWLTPIVWKGTRGRLDASAVPKLAWYDEPLYLLRKIQHARSLSKSTMWTSLRFQRSELALMAFWAGSAFAVENVAPFGMFKLLEYLDVPTIATYRPWVWLTMVFLGPLTRSLLFQQYVFTSTRLIVRIKSAMTQELYHKALESMELEDDPFQSAKRSGDAKKESSAKTQKSTSAGRLANLMAADVDAVFRARDVMMVFVGVPAGTIISLVGLYQMLGWVSLVGTAVLILAIPISFWLSRIMYKTQIVVRKTQDARISLVTEYLASIRAIKFFAWEDAITNKIVAARAREQKGLWNIAVLQTVINQVTQAFPFLSLLVMFGLYVGVGDRRLDASTAFTTVFLVKNIRRNIMMASALSRSFAGAIVAFGRLDRFFATAVPLVEYPVGPLRIINASFRRNKKAVFSLENISLNFVEGGLNVVTGQSGSGKSTLLMAILGETYLEAGAVTAPSDIAYASQTAWLQNDTIQNNVLFGSPMDRIRYNRVLEACCLLTDLHELPLKDQTIVGENGTSLSGGQKARVALARALYSGASLILLDDIFSALDAKTSAGVWKRAFCSNLLKGRTTVLVTQIPWISSQADYAISLDKGRVVNAEANIGAVRRPITIAEVLGGDGDEDGDTETPMEADLIADGDAEIAGRKPANGAATKDLVNQEMRASGKVGRLTFVEYMGYFGSPIFGISCIVGLFLSNIFFFGGTFWLSVWVEAYNKKGYVDIAYYMGIFAAFTFLELLSFGFIIVMFEWGAWRAARKLHNDFIRAIMSVPLSWFNTIPVGRITNRFSGDMASIDGMLSQLLRSALDAIMMLFFRIAAISSIMPIFMIPALFTCLFGVVIGEMYTRTAVVLKRLTSSSQSPVFSQFADTLAGLAVIRAREGKGEEFGKELAAKLRVWSAASETNYNCNRWVAVRVDFVTSLVALAAGVIAISQAGLVGAGLVGFSLTNANGLNQTILMLVRAMNDLEVEIQSFHRVKEYVKLEPENAHDTSYPDEDDYADDETKVIPKNWPRGGDIEFRNVTIRYDPDGPNILTDVNLKFKAGERVAVVGRTGSGKSTLVLSLLRFTHIVSGQIFYDGVDITHVPRDRLRKGLTIIPQEAVLFNGTVASNLDPTGLLPYERLETALENCRGIASFSGSDYSSDTDAEYNGSPSQGISLDTDVDAQGENFSHGQRQVLSLCRALIRESKLMLLDEATASMDYETDRGIQQVLRDEMERANGGGARTLVTIAHRLQTIIDYDSVVVMSAGRVVENGSPRDLFESKGLFYDMIYHSGEMDELQTILNVQDKIAVSTPSSTTEVESAE</sequence>
<keyword evidence="8 10" id="KW-0472">Membrane</keyword>
<evidence type="ECO:0000256" key="5">
    <source>
        <dbReference type="ARBA" id="ARBA00022741"/>
    </source>
</evidence>
<dbReference type="InterPro" id="IPR003439">
    <property type="entry name" value="ABC_transporter-like_ATP-bd"/>
</dbReference>
<dbReference type="Proteomes" id="UP000235728">
    <property type="component" value="Unassembled WGS sequence"/>
</dbReference>
<evidence type="ECO:0000256" key="7">
    <source>
        <dbReference type="ARBA" id="ARBA00022989"/>
    </source>
</evidence>
<dbReference type="Pfam" id="PF00005">
    <property type="entry name" value="ABC_tran"/>
    <property type="match status" value="2"/>
</dbReference>
<organism evidence="13 14">
    <name type="scientific">Beauveria bassiana</name>
    <name type="common">White muscardine disease fungus</name>
    <name type="synonym">Tritirachium shiotae</name>
    <dbReference type="NCBI Taxonomy" id="176275"/>
    <lineage>
        <taxon>Eukaryota</taxon>
        <taxon>Fungi</taxon>
        <taxon>Dikarya</taxon>
        <taxon>Ascomycota</taxon>
        <taxon>Pezizomycotina</taxon>
        <taxon>Sordariomycetes</taxon>
        <taxon>Hypocreomycetidae</taxon>
        <taxon>Hypocreales</taxon>
        <taxon>Cordycipitaceae</taxon>
        <taxon>Beauveria</taxon>
    </lineage>
</organism>
<dbReference type="GO" id="GO:0016020">
    <property type="term" value="C:membrane"/>
    <property type="evidence" value="ECO:0007669"/>
    <property type="project" value="UniProtKB-SubCell"/>
</dbReference>
<evidence type="ECO:0000256" key="9">
    <source>
        <dbReference type="SAM" id="MobiDB-lite"/>
    </source>
</evidence>
<feature type="transmembrane region" description="Helical" evidence="10">
    <location>
        <begin position="1058"/>
        <end position="1077"/>
    </location>
</feature>
<evidence type="ECO:0000256" key="1">
    <source>
        <dbReference type="ARBA" id="ARBA00004141"/>
    </source>
</evidence>
<feature type="transmembrane region" description="Helical" evidence="10">
    <location>
        <begin position="910"/>
        <end position="936"/>
    </location>
</feature>
<feature type="transmembrane region" description="Helical" evidence="10">
    <location>
        <begin position="956"/>
        <end position="981"/>
    </location>
</feature>
<feature type="transmembrane region" description="Helical" evidence="10">
    <location>
        <begin position="461"/>
        <end position="480"/>
    </location>
</feature>
<dbReference type="PROSITE" id="PS50929">
    <property type="entry name" value="ABC_TM1F"/>
    <property type="match status" value="2"/>
</dbReference>
<feature type="transmembrane region" description="Helical" evidence="10">
    <location>
        <begin position="1154"/>
        <end position="1179"/>
    </location>
</feature>
<evidence type="ECO:0000256" key="6">
    <source>
        <dbReference type="ARBA" id="ARBA00022840"/>
    </source>
</evidence>
<dbReference type="InterPro" id="IPR011527">
    <property type="entry name" value="ABC1_TM_dom"/>
</dbReference>
<dbReference type="GO" id="GO:0005737">
    <property type="term" value="C:cytoplasm"/>
    <property type="evidence" value="ECO:0007669"/>
    <property type="project" value="UniProtKB-ARBA"/>
</dbReference>
<keyword evidence="2" id="KW-0813">Transport</keyword>
<dbReference type="Gene3D" id="3.40.50.300">
    <property type="entry name" value="P-loop containing nucleotide triphosphate hydrolases"/>
    <property type="match status" value="2"/>
</dbReference>
<dbReference type="InterPro" id="IPR003593">
    <property type="entry name" value="AAA+_ATPase"/>
</dbReference>
<reference evidence="13 14" key="1">
    <citation type="journal article" date="2016" name="Appl. Microbiol. Biotechnol.">
        <title>Characterization of T-DNA insertion mutants with decreased virulence in the entomopathogenic fungus Beauveria bassiana JEF-007.</title>
        <authorList>
            <person name="Kim S."/>
            <person name="Lee S.J."/>
            <person name="Nai Y.S."/>
            <person name="Yu J.S."/>
            <person name="Lee M.R."/>
            <person name="Yang Y.T."/>
            <person name="Kim J.S."/>
        </authorList>
    </citation>
    <scope>NUCLEOTIDE SEQUENCE [LARGE SCALE GENOMIC DNA]</scope>
    <source>
        <strain evidence="13 14">JEF-007</strain>
    </source>
</reference>
<evidence type="ECO:0000259" key="12">
    <source>
        <dbReference type="PROSITE" id="PS50929"/>
    </source>
</evidence>